<dbReference type="OrthoDB" id="10449870at2759"/>
<accession>A0A9N9BD47</accession>
<keyword evidence="3" id="KW-1185">Reference proteome</keyword>
<comment type="caution">
    <text evidence="2">The sequence shown here is derived from an EMBL/GenBank/DDBJ whole genome shotgun (WGS) entry which is preliminary data.</text>
</comment>
<dbReference type="Proteomes" id="UP000789759">
    <property type="component" value="Unassembled WGS sequence"/>
</dbReference>
<feature type="signal peptide" evidence="1">
    <location>
        <begin position="1"/>
        <end position="25"/>
    </location>
</feature>
<proteinExistence type="predicted"/>
<protein>
    <submittedName>
        <fullName evidence="2">17343_t:CDS:1</fullName>
    </submittedName>
</protein>
<gene>
    <name evidence="2" type="ORF">CPELLU_LOCUS5134</name>
</gene>
<evidence type="ECO:0000256" key="1">
    <source>
        <dbReference type="SAM" id="SignalP"/>
    </source>
</evidence>
<reference evidence="2" key="1">
    <citation type="submission" date="2021-06" db="EMBL/GenBank/DDBJ databases">
        <authorList>
            <person name="Kallberg Y."/>
            <person name="Tangrot J."/>
            <person name="Rosling A."/>
        </authorList>
    </citation>
    <scope>NUCLEOTIDE SEQUENCE</scope>
    <source>
        <strain evidence="2">FL966</strain>
    </source>
</reference>
<dbReference type="AlphaFoldDB" id="A0A9N9BD47"/>
<dbReference type="EMBL" id="CAJVQA010002870">
    <property type="protein sequence ID" value="CAG8559558.1"/>
    <property type="molecule type" value="Genomic_DNA"/>
</dbReference>
<keyword evidence="1" id="KW-0732">Signal</keyword>
<organism evidence="2 3">
    <name type="scientific">Cetraspora pellucida</name>
    <dbReference type="NCBI Taxonomy" id="1433469"/>
    <lineage>
        <taxon>Eukaryota</taxon>
        <taxon>Fungi</taxon>
        <taxon>Fungi incertae sedis</taxon>
        <taxon>Mucoromycota</taxon>
        <taxon>Glomeromycotina</taxon>
        <taxon>Glomeromycetes</taxon>
        <taxon>Diversisporales</taxon>
        <taxon>Gigasporaceae</taxon>
        <taxon>Cetraspora</taxon>
    </lineage>
</organism>
<sequence>MGNQCVIVIMLIILIILTTCSLVLSFPFEEICPRQAPIILPATCPIQTDTCPAECPVIEPATCPIQTDTCPVECPVIEPATCPICPVGCPIPKIVTGSCLSNNEFQSSFGELHGLEELDEQEQQIERLGQNENSFTAILRREPLLVDMADGMESNQMYGSSNEQNFGSSCDIQEEDQGMKGQQSNFIHAGTPINTVDKEIIKNRLGAGCGPVQENMVVEPIEELLKRRRIRKVYLMRRQIIEPPCMCTEKIEPLCMYTEQIEPPCMYTENCNLEHNEGKAHGYQEDYEDMSGCQTEGFSNCNSETGLTFGS</sequence>
<evidence type="ECO:0000313" key="3">
    <source>
        <dbReference type="Proteomes" id="UP000789759"/>
    </source>
</evidence>
<feature type="chain" id="PRO_5040313887" evidence="1">
    <location>
        <begin position="26"/>
        <end position="311"/>
    </location>
</feature>
<name>A0A9N9BD47_9GLOM</name>
<evidence type="ECO:0000313" key="2">
    <source>
        <dbReference type="EMBL" id="CAG8559558.1"/>
    </source>
</evidence>